<accession>A0A1S4ENR2</accession>
<dbReference type="PANTHER" id="PTHR46644">
    <property type="entry name" value="DNA REPAIR PROTEIN XRCC2"/>
    <property type="match status" value="1"/>
</dbReference>
<dbReference type="GO" id="GO:0005813">
    <property type="term" value="C:centrosome"/>
    <property type="evidence" value="ECO:0007669"/>
    <property type="project" value="TreeGrafter"/>
</dbReference>
<dbReference type="SUPFAM" id="SSF52540">
    <property type="entry name" value="P-loop containing nucleoside triphosphate hydrolases"/>
    <property type="match status" value="1"/>
</dbReference>
<dbReference type="GeneID" id="103519475"/>
<keyword evidence="1" id="KW-1185">Reference proteome</keyword>
<protein>
    <submittedName>
        <fullName evidence="2">Uncharacterized protein LOC103519475 isoform X3</fullName>
    </submittedName>
</protein>
<name>A0A1S4ENR2_DIACI</name>
<dbReference type="AlphaFoldDB" id="A0A1S4ENR2"/>
<gene>
    <name evidence="2" type="primary">LOC103519475</name>
</gene>
<dbReference type="GO" id="GO:0000724">
    <property type="term" value="P:double-strand break repair via homologous recombination"/>
    <property type="evidence" value="ECO:0007669"/>
    <property type="project" value="InterPro"/>
</dbReference>
<dbReference type="InterPro" id="IPR027417">
    <property type="entry name" value="P-loop_NTPase"/>
</dbReference>
<dbReference type="GO" id="GO:0005657">
    <property type="term" value="C:replication fork"/>
    <property type="evidence" value="ECO:0007669"/>
    <property type="project" value="InterPro"/>
</dbReference>
<organism evidence="1 2">
    <name type="scientific">Diaphorina citri</name>
    <name type="common">Asian citrus psyllid</name>
    <dbReference type="NCBI Taxonomy" id="121845"/>
    <lineage>
        <taxon>Eukaryota</taxon>
        <taxon>Metazoa</taxon>
        <taxon>Ecdysozoa</taxon>
        <taxon>Arthropoda</taxon>
        <taxon>Hexapoda</taxon>
        <taxon>Insecta</taxon>
        <taxon>Pterygota</taxon>
        <taxon>Neoptera</taxon>
        <taxon>Paraneoptera</taxon>
        <taxon>Hemiptera</taxon>
        <taxon>Sternorrhyncha</taxon>
        <taxon>Psylloidea</taxon>
        <taxon>Psyllidae</taxon>
        <taxon>Diaphorininae</taxon>
        <taxon>Diaphorina</taxon>
    </lineage>
</organism>
<dbReference type="Proteomes" id="UP000079169">
    <property type="component" value="Unplaced"/>
</dbReference>
<dbReference type="Gene3D" id="3.40.50.300">
    <property type="entry name" value="P-loop containing nucleotide triphosphate hydrolases"/>
    <property type="match status" value="1"/>
</dbReference>
<dbReference type="PANTHER" id="PTHR46644:SF2">
    <property type="entry name" value="DNA REPAIR PROTEIN XRCC2"/>
    <property type="match status" value="1"/>
</dbReference>
<sequence>MNTSTLNNILMESGLDLFSKINNVSKQTSNISELDCKLLPGLESDSIVEISGASKTGKTILILKYIVKSILPVTYQDLDVGGLALNVLQVDMELKFNIRILVEELEHYLNQCIDENTHIVTTEHPINSSVEHNHTPTSSKANPPQSRADLIASIVQDSLSRFYLVPCYGTSENLALIFQAIEFRLLSTQLTLDLVIIENILSYYFEDISTGLVSIGKYVSRLLHQSVLKYIRKFNLALIYTKYIPPGRGRVSTVAGVTHSIQLSPVYRGIHKCVVNTTQVMYYRIEQQEMVWTDFQLGEGEEDEKGEEEKLEL</sequence>
<evidence type="ECO:0000313" key="2">
    <source>
        <dbReference type="RefSeq" id="XP_017303707.1"/>
    </source>
</evidence>
<proteinExistence type="predicted"/>
<dbReference type="GO" id="GO:0000400">
    <property type="term" value="F:four-way junction DNA binding"/>
    <property type="evidence" value="ECO:0007669"/>
    <property type="project" value="TreeGrafter"/>
</dbReference>
<evidence type="ECO:0000313" key="1">
    <source>
        <dbReference type="Proteomes" id="UP000079169"/>
    </source>
</evidence>
<reference evidence="2" key="1">
    <citation type="submission" date="2025-08" db="UniProtKB">
        <authorList>
            <consortium name="RefSeq"/>
        </authorList>
    </citation>
    <scope>IDENTIFICATION</scope>
</reference>
<dbReference type="GO" id="GO:0033063">
    <property type="term" value="C:Rad51B-Rad51C-Rad51D-XRCC2 complex"/>
    <property type="evidence" value="ECO:0007669"/>
    <property type="project" value="InterPro"/>
</dbReference>
<dbReference type="RefSeq" id="XP_017303707.1">
    <property type="nucleotide sequence ID" value="XM_017448218.2"/>
</dbReference>
<dbReference type="InterPro" id="IPR030547">
    <property type="entry name" value="XRCC2"/>
</dbReference>
<dbReference type="GO" id="GO:0042148">
    <property type="term" value="P:DNA strand invasion"/>
    <property type="evidence" value="ECO:0007669"/>
    <property type="project" value="TreeGrafter"/>
</dbReference>